<evidence type="ECO:0000259" key="5">
    <source>
        <dbReference type="SMART" id="SM01359"/>
    </source>
</evidence>
<dbReference type="InterPro" id="IPR050473">
    <property type="entry name" value="A2M/Complement_sys"/>
</dbReference>
<name>A0A8S1BDJ7_ARCPL</name>
<dbReference type="SMART" id="SM01359">
    <property type="entry name" value="A2M_N_2"/>
    <property type="match status" value="1"/>
</dbReference>
<dbReference type="InterPro" id="IPR002890">
    <property type="entry name" value="MG2"/>
</dbReference>
<dbReference type="Gene3D" id="2.20.130.20">
    <property type="match status" value="1"/>
</dbReference>
<dbReference type="Gene3D" id="2.60.40.1930">
    <property type="match status" value="2"/>
</dbReference>
<dbReference type="Pfam" id="PF01835">
    <property type="entry name" value="MG2"/>
    <property type="match status" value="1"/>
</dbReference>
<dbReference type="InterPro" id="IPR041555">
    <property type="entry name" value="MG3"/>
</dbReference>
<dbReference type="InterPro" id="IPR002172">
    <property type="entry name" value="LDrepeatLR_classA_rpt"/>
</dbReference>
<evidence type="ECO:0000259" key="7">
    <source>
        <dbReference type="SMART" id="SM01361"/>
    </source>
</evidence>
<dbReference type="Gene3D" id="2.60.40.690">
    <property type="entry name" value="Alpha-macroglobulin, receptor-binding domain"/>
    <property type="match status" value="1"/>
</dbReference>
<dbReference type="Pfam" id="PF00207">
    <property type="entry name" value="A2M"/>
    <property type="match status" value="1"/>
</dbReference>
<dbReference type="InterPro" id="IPR008930">
    <property type="entry name" value="Terpenoid_cyclase/PrenylTrfase"/>
</dbReference>
<dbReference type="Proteomes" id="UP000494106">
    <property type="component" value="Unassembled WGS sequence"/>
</dbReference>
<evidence type="ECO:0000256" key="2">
    <source>
        <dbReference type="PROSITE-ProRule" id="PRU00124"/>
    </source>
</evidence>
<feature type="disulfide bond" evidence="2">
    <location>
        <begin position="1462"/>
        <end position="1480"/>
    </location>
</feature>
<dbReference type="SUPFAM" id="SSF49410">
    <property type="entry name" value="Alpha-macroglobulin receptor domain"/>
    <property type="match status" value="1"/>
</dbReference>
<evidence type="ECO:0000256" key="4">
    <source>
        <dbReference type="SAM" id="SignalP"/>
    </source>
</evidence>
<dbReference type="SMART" id="SM01419">
    <property type="entry name" value="Thiol-ester_cl"/>
    <property type="match status" value="1"/>
</dbReference>
<dbReference type="SUPFAM" id="SSF57424">
    <property type="entry name" value="LDL receptor-like module"/>
    <property type="match status" value="1"/>
</dbReference>
<gene>
    <name evidence="8" type="ORF">APLA_LOCUS16271</name>
</gene>
<comment type="caution">
    <text evidence="2">Lacks conserved residue(s) required for the propagation of feature annotation.</text>
</comment>
<feature type="compositionally biased region" description="Polar residues" evidence="3">
    <location>
        <begin position="86"/>
        <end position="110"/>
    </location>
</feature>
<dbReference type="InterPro" id="IPR001599">
    <property type="entry name" value="Macroglobln_a2"/>
</dbReference>
<dbReference type="PANTHER" id="PTHR11412:SF172">
    <property type="entry name" value="LD23292P"/>
    <property type="match status" value="1"/>
</dbReference>
<feature type="region of interest" description="Disordered" evidence="3">
    <location>
        <begin position="1019"/>
        <end position="1045"/>
    </location>
</feature>
<evidence type="ECO:0000313" key="9">
    <source>
        <dbReference type="Proteomes" id="UP000494106"/>
    </source>
</evidence>
<feature type="chain" id="PRO_5035857159" description="CD109 antigen" evidence="4">
    <location>
        <begin position="21"/>
        <end position="2846"/>
    </location>
</feature>
<feature type="region of interest" description="Disordered" evidence="3">
    <location>
        <begin position="2259"/>
        <end position="2289"/>
    </location>
</feature>
<feature type="domain" description="Alpha-2-macroglobulin" evidence="6">
    <location>
        <begin position="1515"/>
        <end position="1606"/>
    </location>
</feature>
<feature type="compositionally biased region" description="Low complexity" evidence="3">
    <location>
        <begin position="1025"/>
        <end position="1045"/>
    </location>
</feature>
<dbReference type="Gene3D" id="1.50.10.20">
    <property type="match status" value="2"/>
</dbReference>
<dbReference type="Gene3D" id="4.10.400.10">
    <property type="entry name" value="Low-density Lipoprotein Receptor"/>
    <property type="match status" value="1"/>
</dbReference>
<dbReference type="Gene3D" id="6.20.50.160">
    <property type="match status" value="1"/>
</dbReference>
<dbReference type="CDD" id="cd00112">
    <property type="entry name" value="LDLa"/>
    <property type="match status" value="1"/>
</dbReference>
<organism evidence="8 9">
    <name type="scientific">Arctia plantaginis</name>
    <name type="common">Wood tiger moth</name>
    <name type="synonym">Phalaena plantaginis</name>
    <dbReference type="NCBI Taxonomy" id="874455"/>
    <lineage>
        <taxon>Eukaryota</taxon>
        <taxon>Metazoa</taxon>
        <taxon>Ecdysozoa</taxon>
        <taxon>Arthropoda</taxon>
        <taxon>Hexapoda</taxon>
        <taxon>Insecta</taxon>
        <taxon>Pterygota</taxon>
        <taxon>Neoptera</taxon>
        <taxon>Endopterygota</taxon>
        <taxon>Lepidoptera</taxon>
        <taxon>Glossata</taxon>
        <taxon>Ditrysia</taxon>
        <taxon>Noctuoidea</taxon>
        <taxon>Erebidae</taxon>
        <taxon>Arctiinae</taxon>
        <taxon>Arctia</taxon>
    </lineage>
</organism>
<keyword evidence="9" id="KW-1185">Reference proteome</keyword>
<dbReference type="InterPro" id="IPR011625">
    <property type="entry name" value="A2M_N_BRD"/>
</dbReference>
<dbReference type="InterPro" id="IPR047565">
    <property type="entry name" value="Alpha-macroglob_thiol-ester_cl"/>
</dbReference>
<dbReference type="Pfam" id="PF07703">
    <property type="entry name" value="A2M_BRD"/>
    <property type="match status" value="1"/>
</dbReference>
<dbReference type="Pfam" id="PF17791">
    <property type="entry name" value="MG3"/>
    <property type="match status" value="1"/>
</dbReference>
<dbReference type="SMART" id="SM01361">
    <property type="entry name" value="A2M_recep"/>
    <property type="match status" value="1"/>
</dbReference>
<evidence type="ECO:0000256" key="3">
    <source>
        <dbReference type="SAM" id="MobiDB-lite"/>
    </source>
</evidence>
<feature type="domain" description="Alpha-macroglobulin receptor-binding" evidence="7">
    <location>
        <begin position="2706"/>
        <end position="2797"/>
    </location>
</feature>
<dbReference type="GO" id="GO:0005615">
    <property type="term" value="C:extracellular space"/>
    <property type="evidence" value="ECO:0007669"/>
    <property type="project" value="InterPro"/>
</dbReference>
<sequence>MNLIIPTYILLIAVLQLCTSQDYSQSTYKPDVSSPSSTNDYLNNDPRYDNPYDPNKRYQNRNQNPYDVNRNPYDPNRSQYDKDQRYNQFENRSPDLNYNQNQYSSENTPRPSWDGGRTYSTSYKGAALEHDSVIINEATYFIVASKMVRPGQIYKISANILQARLQMTIRASISCNGVEIADVSQEVKEGVPEILNMRVPATTVPGDYKLRVEGLYLDTPFGGRAFVNETQLTFSKRFMTIFIQMDKPVYMQGQTVRFRVIPINIELKAFGRAIDVYVLDPNRRIMKRWLSRQSNFGTVSLQYQMSDQPLFGEWYIRVEALGQIEETQFLVEEYYQTRYEVNVTMPAFFFNTDQFIYGRIMANYTSGAPVRGNLTLKATVRPIPQYRPRYYTQGQFNNRGQFGIPSGYGQNQYTRVNPVYPYTYNDSYNQQQQNDFGPTTVDEYGRVIPQENHYLPGQPNQVDQPDWWYDPQKVFTRMFNFDEKYPFWMPKPDPTQYAIEHSNNPNPNYNTYTTTSSYSGYYNNPNYDQLPYLRFFNGTYNFKYPMSELAQLVPTLDGVEVIITASVGDPFLDDVIEGYSIARIFNSSLAVTFLGGTPQVFKPSMPFDVYMAVSYHDGSPLPEWQARGVSLQVHVQIEGRGGGIEPQQPQLVPGHDAVWHLKLDLYKLLRLQNDPSYRDVLNSITGVRLSAQLVDAVGSHANADVHFIAHYSANNQHIRIATSTTDARVGEYVIFHVQSNFYMEYFNYVVMSKGIILTSGQENMQEGVRTFAVTVSAEMAPVATALVWSADRRGAVLADSLTFPVNGISRNNFTVFINNRKHRTGERVEVAIYGEPGSYVGLSALDNAFYTMQAGNELSYAKVPIAYIHLRRARLLRGAVRARQRLLHHAGRQRALLRQGTHCLHTSTASPAPTWGCPRSTTPSTPCRPATSSPTPRYPLLTYIYGEPGSYVGLSALDNAFYTMQAGNELSYAKVPIAYIHLRRARLLRGAVRARQRLLHHAGRQRALLRQGTHCLHTSTASPAPTWGRPRSTTPSTPCRPATSSPTPRYPLLTYIYGEPGSYVGLSALDNAFYTMQAGNELSYAKVPIAYIHLRRARRLRGAVRASTNAFYTSCRPATSSPTPRYPLLTYIYGEPGSYVGLSALDNAFYTMQAGNELSYAKVTHCLHTSTASPAPTWGCPRLDNAFYTMQAGNELSYAKVPIAYIHLRRARLLRGAVRARQRLLHHAGRQRALLRQGTYCLHTSTASPAPTWGCPRSTTPSTPCRPATSSPTPRYPLLTYIYGEPGSYVGLSALDYAFYTMQGRQRALLRQGTHCLHTSTASPAPTWGCPRSTTPSTPCRPATSSPTPRYPLLTYIYGEPGAYVGLSALDNAFYTMQAGNELSYAKVIRKMSYFDEATNGTFAYTWRSHAGDADQLVYFPSSTFGIDANRTFEYAGLVVFSDVPVTRRYSNCNSSLGLGECLEGGCYSLSKRCDGIFDCSDHTDEANCEHDPSFSLRHFRKFRFNRVQRQYDNVWLWRDVNIGPHGRYVFTVDVPQIPAHWTVSAFSMSPSLGLGMLTEPKHYSGVLPFFIKVEGPDRCRQGEQVGLRVVVFNYQAQDIEAVVVLSASPDYKFVHVEENGIVRSYNPRTSFGEHQFFVYIVSGDAATVYVPVVPTRLGDVHVHLHASTLMGQHHYVKKICVEADGLPQYRHQSVLLDLSNRAYVFQYMHVNVTESPIITYEVDRYYVYGSNKARISIVGDVVGPLFPTMPVNATSLLDLPMDSAEQNMFSFAANMYLTLYMRLINQRNRTLERDAFYHMNILYQRQLSFMKPDGSFSLFRSDWNQSASSVWLTSFCAKIFQDASFNEWENFIYIDPEVISMAVSWVLDHQTPEGAFYEVTWLPNRNDNTTIVVPKNSSLYREAFGHAGWNDPSAVEVNNTIVMQRNITLTAQVVITLETVKNLKDVGVSEGLSARVSSAQQRGIRWLERHLRLLSEVREAYALALVAHALTFSKAPSSEHAYRLLLRLARYEGAPPEHAYRLLLRLARYEGKCSPRSPAAGAPPEHAYRLLLRLARYEGKCSPRSPAAGAPPEHAYRLLLRLARYEGKCCPRSPAAGAPPEHAYRLLLRLARYEGKCSPRSPAAGAPPEHAYRLLLRLARYEGKCSPRSPAAGAPPEHAYRLLLRLARYEGKCCPRSPAAGAPPEHAYRLLLRLARYEGKCCPRSPAAGAPPEHAYRLLLRLARYEGKCSPRSPAAGAPPEHAYRLLLRLARYEGKCSPRSPAAGAPPRARLPPAAAPGALRGRRPPPSTPTACCCAWRATRVSAPRALLQQAPPPPSTPTACCCAWRATRVSAPRALLQQAPPPEHAYRLLLRLARYEGKCSPRSPAAGAPPPSTPTACCCAWRATRVSAPRALLQQAPPPRARLPPAAAPGALRGAPRALLQQAPPPEHAYRLLLRLARYEGKCSPRSPAAGAPPPSTPTACCCAWRATRVSAPRALLQQAPPPEHAYRLLLRLARYEGGLVYWGKEPVPQPPYKMENQKPFLLPRLPYKYDSNNIAATAYALLACMDHQDNNEPIVMWLNAQRLKDGGWASTQDTYVALRALLEYTNRKRLRDVSSLSISVDAVALPGATRTLLVRNDNLAHMQFIDIPEAWGTVKVTARGAGYAILQMSVQYNVDIARFVTPPPARCFSLVASHHFYGRNQSHIEFQGCASWTLLDESPRSGMSVLEVGVPTGYMIQQQKLDAYVLSRRVPTLQRAKYLPTKILFYFEYLSQEPTCVNFTIERWFPVANMSRYLPMRVYDYYAPERFNESIFDALPTYLLNICEVCGSSQCPYCAIYNAASPPSPLTLLRLLLLAALLLLR</sequence>
<reference evidence="8 9" key="1">
    <citation type="submission" date="2020-04" db="EMBL/GenBank/DDBJ databases">
        <authorList>
            <person name="Wallbank WR R."/>
            <person name="Pardo Diaz C."/>
            <person name="Kozak K."/>
            <person name="Martin S."/>
            <person name="Jiggins C."/>
            <person name="Moest M."/>
            <person name="Warren A I."/>
            <person name="Byers J.R.P. K."/>
            <person name="Montejo-Kovacevich G."/>
            <person name="Yen C E."/>
        </authorList>
    </citation>
    <scope>NUCLEOTIDE SEQUENCE [LARGE SCALE GENOMIC DNA]</scope>
</reference>
<evidence type="ECO:0000256" key="1">
    <source>
        <dbReference type="ARBA" id="ARBA00023157"/>
    </source>
</evidence>
<dbReference type="Gene3D" id="2.60.120.1540">
    <property type="match status" value="1"/>
</dbReference>
<feature type="region of interest" description="Disordered" evidence="3">
    <location>
        <begin position="25"/>
        <end position="116"/>
    </location>
</feature>
<dbReference type="Pfam" id="PF07678">
    <property type="entry name" value="TED_complement"/>
    <property type="match status" value="2"/>
</dbReference>
<dbReference type="InterPro" id="IPR013783">
    <property type="entry name" value="Ig-like_fold"/>
</dbReference>
<proteinExistence type="predicted"/>
<dbReference type="SUPFAM" id="SSF48239">
    <property type="entry name" value="Terpenoid cyclases/Protein prenyltransferases"/>
    <property type="match status" value="2"/>
</dbReference>
<accession>A0A8S1BDJ7</accession>
<dbReference type="PROSITE" id="PS50068">
    <property type="entry name" value="LDLRA_2"/>
    <property type="match status" value="1"/>
</dbReference>
<feature type="compositionally biased region" description="Basic and acidic residues" evidence="3">
    <location>
        <begin position="46"/>
        <end position="56"/>
    </location>
</feature>
<comment type="caution">
    <text evidence="8">The sequence shown here is derived from an EMBL/GenBank/DDBJ whole genome shotgun (WGS) entry which is preliminary data.</text>
</comment>
<dbReference type="SMART" id="SM00192">
    <property type="entry name" value="LDLa"/>
    <property type="match status" value="1"/>
</dbReference>
<dbReference type="InterPro" id="IPR036595">
    <property type="entry name" value="A-macroglobulin_rcpt-bd_sf"/>
</dbReference>
<feature type="compositionally biased region" description="Low complexity" evidence="3">
    <location>
        <begin position="2259"/>
        <end position="2282"/>
    </location>
</feature>
<dbReference type="InterPro" id="IPR036055">
    <property type="entry name" value="LDL_receptor-like_sf"/>
</dbReference>
<feature type="compositionally biased region" description="Polar residues" evidence="3">
    <location>
        <begin position="25"/>
        <end position="42"/>
    </location>
</feature>
<dbReference type="GO" id="GO:0004866">
    <property type="term" value="F:endopeptidase inhibitor activity"/>
    <property type="evidence" value="ECO:0007669"/>
    <property type="project" value="InterPro"/>
</dbReference>
<keyword evidence="1 2" id="KW-1015">Disulfide bond</keyword>
<dbReference type="InterPro" id="IPR009048">
    <property type="entry name" value="A-macroglobulin_rcpt-bd"/>
</dbReference>
<evidence type="ECO:0008006" key="10">
    <source>
        <dbReference type="Google" id="ProtNLM"/>
    </source>
</evidence>
<keyword evidence="4" id="KW-0732">Signal</keyword>
<dbReference type="EMBL" id="CADEBC010000594">
    <property type="protein sequence ID" value="CAB3257925.1"/>
    <property type="molecule type" value="Genomic_DNA"/>
</dbReference>
<dbReference type="Gene3D" id="2.60.40.2950">
    <property type="match status" value="1"/>
</dbReference>
<dbReference type="PANTHER" id="PTHR11412">
    <property type="entry name" value="MACROGLOBULIN / COMPLEMENT"/>
    <property type="match status" value="1"/>
</dbReference>
<evidence type="ECO:0000313" key="8">
    <source>
        <dbReference type="EMBL" id="CAB3257925.1"/>
    </source>
</evidence>
<feature type="domain" description="Alpha-2-macroglobulin bait region" evidence="5">
    <location>
        <begin position="718"/>
        <end position="852"/>
    </location>
</feature>
<dbReference type="OrthoDB" id="6359008at2759"/>
<feature type="signal peptide" evidence="4">
    <location>
        <begin position="1"/>
        <end position="20"/>
    </location>
</feature>
<dbReference type="Gene3D" id="2.60.40.10">
    <property type="entry name" value="Immunoglobulins"/>
    <property type="match status" value="1"/>
</dbReference>
<dbReference type="SMART" id="SM01360">
    <property type="entry name" value="A2M"/>
    <property type="match status" value="1"/>
</dbReference>
<dbReference type="InterPro" id="IPR011626">
    <property type="entry name" value="Alpha-macroglobulin_TED"/>
</dbReference>
<feature type="disulfide bond" evidence="2">
    <location>
        <begin position="1474"/>
        <end position="1489"/>
    </location>
</feature>
<dbReference type="Pfam" id="PF07677">
    <property type="entry name" value="A2M_recep"/>
    <property type="match status" value="1"/>
</dbReference>
<protein>
    <recommendedName>
        <fullName evidence="10">CD109 antigen</fullName>
    </recommendedName>
</protein>
<evidence type="ECO:0000259" key="6">
    <source>
        <dbReference type="SMART" id="SM01360"/>
    </source>
</evidence>